<dbReference type="InterPro" id="IPR013130">
    <property type="entry name" value="Fe3_Rdtase_TM_dom"/>
</dbReference>
<dbReference type="EMBL" id="JAZGUE010000007">
    <property type="protein sequence ID" value="KAL2264934.1"/>
    <property type="molecule type" value="Genomic_DNA"/>
</dbReference>
<feature type="region of interest" description="Disordered" evidence="10">
    <location>
        <begin position="466"/>
        <end position="529"/>
    </location>
</feature>
<dbReference type="Proteomes" id="UP001600064">
    <property type="component" value="Unassembled WGS sequence"/>
</dbReference>
<dbReference type="SUPFAM" id="SSF52343">
    <property type="entry name" value="Ferredoxin reductase-like, C-terminal NADP-linked domain"/>
    <property type="match status" value="1"/>
</dbReference>
<feature type="compositionally biased region" description="Low complexity" evidence="10">
    <location>
        <begin position="467"/>
        <end position="499"/>
    </location>
</feature>
<dbReference type="Pfam" id="PF01794">
    <property type="entry name" value="Ferric_reduct"/>
    <property type="match status" value="1"/>
</dbReference>
<evidence type="ECO:0000256" key="8">
    <source>
        <dbReference type="ARBA" id="ARBA00023065"/>
    </source>
</evidence>
<evidence type="ECO:0000256" key="11">
    <source>
        <dbReference type="SAM" id="Phobius"/>
    </source>
</evidence>
<feature type="transmembrane region" description="Helical" evidence="11">
    <location>
        <begin position="240"/>
        <end position="258"/>
    </location>
</feature>
<dbReference type="InterPro" id="IPR017927">
    <property type="entry name" value="FAD-bd_FR_type"/>
</dbReference>
<dbReference type="PANTHER" id="PTHR32361:SF28">
    <property type="entry name" value="FRP1P"/>
    <property type="match status" value="1"/>
</dbReference>
<evidence type="ECO:0000256" key="5">
    <source>
        <dbReference type="ARBA" id="ARBA00022982"/>
    </source>
</evidence>
<evidence type="ECO:0000313" key="14">
    <source>
        <dbReference type="Proteomes" id="UP001600064"/>
    </source>
</evidence>
<evidence type="ECO:0000259" key="12">
    <source>
        <dbReference type="PROSITE" id="PS51384"/>
    </source>
</evidence>
<keyword evidence="14" id="KW-1185">Reference proteome</keyword>
<dbReference type="GeneID" id="98128911"/>
<evidence type="ECO:0000313" key="13">
    <source>
        <dbReference type="EMBL" id="KAL2264934.1"/>
    </source>
</evidence>
<keyword evidence="6 11" id="KW-1133">Transmembrane helix</keyword>
<comment type="subcellular location">
    <subcellularLocation>
        <location evidence="1">Membrane</location>
        <topology evidence="1">Multi-pass membrane protein</topology>
    </subcellularLocation>
</comment>
<evidence type="ECO:0000256" key="7">
    <source>
        <dbReference type="ARBA" id="ARBA00023002"/>
    </source>
</evidence>
<keyword evidence="7" id="KW-0560">Oxidoreductase</keyword>
<dbReference type="PROSITE" id="PS51384">
    <property type="entry name" value="FAD_FR"/>
    <property type="match status" value="1"/>
</dbReference>
<keyword evidence="9 11" id="KW-0472">Membrane</keyword>
<evidence type="ECO:0000256" key="4">
    <source>
        <dbReference type="ARBA" id="ARBA00022692"/>
    </source>
</evidence>
<feature type="region of interest" description="Disordered" evidence="10">
    <location>
        <begin position="1"/>
        <end position="27"/>
    </location>
</feature>
<feature type="domain" description="FAD-binding FR-type" evidence="12">
    <location>
        <begin position="276"/>
        <end position="388"/>
    </location>
</feature>
<keyword evidence="4 11" id="KW-0812">Transmembrane</keyword>
<evidence type="ECO:0000256" key="10">
    <source>
        <dbReference type="SAM" id="MobiDB-lite"/>
    </source>
</evidence>
<organism evidence="13 14">
    <name type="scientific">Remersonia thermophila</name>
    <dbReference type="NCBI Taxonomy" id="72144"/>
    <lineage>
        <taxon>Eukaryota</taxon>
        <taxon>Fungi</taxon>
        <taxon>Dikarya</taxon>
        <taxon>Ascomycota</taxon>
        <taxon>Pezizomycotina</taxon>
        <taxon>Sordariomycetes</taxon>
        <taxon>Sordariomycetidae</taxon>
        <taxon>Sordariales</taxon>
        <taxon>Sordariales incertae sedis</taxon>
        <taxon>Remersonia</taxon>
    </lineage>
</organism>
<gene>
    <name evidence="13" type="ORF">VTJ83DRAFT_7444</name>
</gene>
<dbReference type="CDD" id="cd06186">
    <property type="entry name" value="NOX_Duox_like_FAD_NADP"/>
    <property type="match status" value="1"/>
</dbReference>
<protein>
    <recommendedName>
        <fullName evidence="12">FAD-binding FR-type domain-containing protein</fullName>
    </recommendedName>
</protein>
<evidence type="ECO:0000256" key="2">
    <source>
        <dbReference type="ARBA" id="ARBA00006278"/>
    </source>
</evidence>
<feature type="transmembrane region" description="Helical" evidence="11">
    <location>
        <begin position="214"/>
        <end position="234"/>
    </location>
</feature>
<dbReference type="InterPro" id="IPR013121">
    <property type="entry name" value="Fe_red_NAD-bd_6"/>
</dbReference>
<dbReference type="RefSeq" id="XP_070863661.1">
    <property type="nucleotide sequence ID" value="XM_071014267.1"/>
</dbReference>
<dbReference type="Gene3D" id="3.40.50.80">
    <property type="entry name" value="Nucleotide-binding domain of ferredoxin-NADP reductase (FNR) module"/>
    <property type="match status" value="1"/>
</dbReference>
<reference evidence="13 14" key="1">
    <citation type="journal article" date="2024" name="Commun. Biol.">
        <title>Comparative genomic analysis of thermophilic fungi reveals convergent evolutionary adaptations and gene losses.</title>
        <authorList>
            <person name="Steindorff A.S."/>
            <person name="Aguilar-Pontes M.V."/>
            <person name="Robinson A.J."/>
            <person name="Andreopoulos B."/>
            <person name="LaButti K."/>
            <person name="Kuo A."/>
            <person name="Mondo S."/>
            <person name="Riley R."/>
            <person name="Otillar R."/>
            <person name="Haridas S."/>
            <person name="Lipzen A."/>
            <person name="Grimwood J."/>
            <person name="Schmutz J."/>
            <person name="Clum A."/>
            <person name="Reid I.D."/>
            <person name="Moisan M.C."/>
            <person name="Butler G."/>
            <person name="Nguyen T.T.M."/>
            <person name="Dewar K."/>
            <person name="Conant G."/>
            <person name="Drula E."/>
            <person name="Henrissat B."/>
            <person name="Hansel C."/>
            <person name="Singer S."/>
            <person name="Hutchinson M.I."/>
            <person name="de Vries R.P."/>
            <person name="Natvig D.O."/>
            <person name="Powell A.J."/>
            <person name="Tsang A."/>
            <person name="Grigoriev I.V."/>
        </authorList>
    </citation>
    <scope>NUCLEOTIDE SEQUENCE [LARGE SCALE GENOMIC DNA]</scope>
    <source>
        <strain evidence="13 14">ATCC 22073</strain>
    </source>
</reference>
<dbReference type="InterPro" id="IPR039261">
    <property type="entry name" value="FNR_nucleotide-bd"/>
</dbReference>
<dbReference type="InterPro" id="IPR013112">
    <property type="entry name" value="FAD-bd_8"/>
</dbReference>
<keyword evidence="8" id="KW-0406">Ion transport</keyword>
<evidence type="ECO:0000256" key="6">
    <source>
        <dbReference type="ARBA" id="ARBA00022989"/>
    </source>
</evidence>
<name>A0ABR4D4K8_9PEZI</name>
<feature type="compositionally biased region" description="Low complexity" evidence="10">
    <location>
        <begin position="10"/>
        <end position="22"/>
    </location>
</feature>
<accession>A0ABR4D4K8</accession>
<feature type="transmembrane region" description="Helical" evidence="11">
    <location>
        <begin position="48"/>
        <end position="66"/>
    </location>
</feature>
<keyword evidence="3" id="KW-0813">Transport</keyword>
<evidence type="ECO:0000256" key="1">
    <source>
        <dbReference type="ARBA" id="ARBA00004141"/>
    </source>
</evidence>
<feature type="transmembrane region" description="Helical" evidence="11">
    <location>
        <begin position="140"/>
        <end position="156"/>
    </location>
</feature>
<dbReference type="SFLD" id="SFLDG01168">
    <property type="entry name" value="Ferric_reductase_subgroup_(FRE"/>
    <property type="match status" value="1"/>
</dbReference>
<feature type="transmembrane region" description="Helical" evidence="11">
    <location>
        <begin position="107"/>
        <end position="128"/>
    </location>
</feature>
<comment type="caution">
    <text evidence="13">The sequence shown here is derived from an EMBL/GenBank/DDBJ whole genome shotgun (WGS) entry which is preliminary data.</text>
</comment>
<dbReference type="SFLD" id="SFLDS00052">
    <property type="entry name" value="Ferric_Reductase_Domain"/>
    <property type="match status" value="1"/>
</dbReference>
<dbReference type="Pfam" id="PF08030">
    <property type="entry name" value="NAD_binding_6"/>
    <property type="match status" value="1"/>
</dbReference>
<sequence>MAGGTGSTPAGGVSSGHGNNASSGGGTHTKNEAYFAARQIAIERHMRYFAAGMCGLLAVFVVYHWVRRLSVKLERSKSLGAVTRPFVVSTRLARNVLVRKVPGFKSAGHALLVTAYVAINLALSFTDVDTTSMGSLGHRFGWISLGNMVIVIFLALKNTPLSFLTAHSYEQLNGLHQIAGCVMFILMVLHAALYTAYFNGQGRMESIYAEPDRIAGIVSGFAFLGAVFSAIFLRSYWYELFYVMHILFWVLGIITVGLHQPDFGHKILIVTILTGALWAADRLVRGARVLLYSVNNEVTLHPLPDGGTKVVLKKAPALTKPGKHCFIWIPAVRKFETHPFTVHRSEPVEFTIKARDGFTRDLHQYALTHPGATLKASVDGPYGTFPDPMEFDKIVLLAGGGGATFTFGLAMNVLERMNDRAPKNLVFIWAVKKHENLSWFREQLDMLRTHPQSPNVNVTLYVTRAPTTSSPAGESSSSSSSSNNNNNSSGSSSGSSTSSINDVDSPPLSPTADEKAGNPLGLQPTTSGGDIEKEALETHSGYETSTSYHNHGEVGHPVRTGRPDVAALIRDAVSSTPATQRVLVAACGPDPLMNLVRNTTAQLISGDGPGVELHLEQFGW</sequence>
<dbReference type="Pfam" id="PF08022">
    <property type="entry name" value="FAD_binding_8"/>
    <property type="match status" value="1"/>
</dbReference>
<evidence type="ECO:0000256" key="3">
    <source>
        <dbReference type="ARBA" id="ARBA00022448"/>
    </source>
</evidence>
<dbReference type="PANTHER" id="PTHR32361">
    <property type="entry name" value="FERRIC/CUPRIC REDUCTASE TRANSMEMBRANE COMPONENT"/>
    <property type="match status" value="1"/>
</dbReference>
<proteinExistence type="inferred from homology"/>
<evidence type="ECO:0000256" key="9">
    <source>
        <dbReference type="ARBA" id="ARBA00023136"/>
    </source>
</evidence>
<keyword evidence="5" id="KW-0249">Electron transport</keyword>
<dbReference type="InterPro" id="IPR051410">
    <property type="entry name" value="Ferric/Cupric_Reductase"/>
</dbReference>
<comment type="similarity">
    <text evidence="2">Belongs to the ferric reductase (FRE) family.</text>
</comment>
<feature type="transmembrane region" description="Helical" evidence="11">
    <location>
        <begin position="176"/>
        <end position="194"/>
    </location>
</feature>